<dbReference type="GO" id="GO:0071555">
    <property type="term" value="P:cell wall organization"/>
    <property type="evidence" value="ECO:0007669"/>
    <property type="project" value="UniProtKB-KW"/>
</dbReference>
<dbReference type="PANTHER" id="PTHR23132:SF25">
    <property type="entry name" value="D-ALANINE--D-ALANINE LIGASE A"/>
    <property type="match status" value="1"/>
</dbReference>
<proteinExistence type="inferred from homology"/>
<evidence type="ECO:0000256" key="10">
    <source>
        <dbReference type="ARBA" id="ARBA00022741"/>
    </source>
</evidence>
<dbReference type="Gene3D" id="3.40.50.20">
    <property type="match status" value="1"/>
</dbReference>
<dbReference type="NCBIfam" id="NF002528">
    <property type="entry name" value="PRK01966.1-4"/>
    <property type="match status" value="1"/>
</dbReference>
<keyword evidence="13 19" id="KW-0133">Cell shape</keyword>
<evidence type="ECO:0000256" key="6">
    <source>
        <dbReference type="ARBA" id="ARBA00012216"/>
    </source>
</evidence>
<dbReference type="FunFam" id="3.30.1490.20:FF:000007">
    <property type="entry name" value="D-alanine--D-alanine ligase"/>
    <property type="match status" value="1"/>
</dbReference>
<evidence type="ECO:0000256" key="20">
    <source>
        <dbReference type="PIRSR" id="PIRSR039102-1"/>
    </source>
</evidence>
<evidence type="ECO:0000256" key="2">
    <source>
        <dbReference type="ARBA" id="ARBA00003921"/>
    </source>
</evidence>
<evidence type="ECO:0000256" key="9">
    <source>
        <dbReference type="ARBA" id="ARBA00022723"/>
    </source>
</evidence>
<dbReference type="GO" id="GO:0005524">
    <property type="term" value="F:ATP binding"/>
    <property type="evidence" value="ECO:0007669"/>
    <property type="project" value="UniProtKB-UniRule"/>
</dbReference>
<evidence type="ECO:0000256" key="14">
    <source>
        <dbReference type="ARBA" id="ARBA00022984"/>
    </source>
</evidence>
<keyword evidence="9 22" id="KW-0479">Metal-binding</keyword>
<evidence type="ECO:0000256" key="3">
    <source>
        <dbReference type="ARBA" id="ARBA00004496"/>
    </source>
</evidence>
<dbReference type="HAMAP" id="MF_00047">
    <property type="entry name" value="Dala_Dala_lig"/>
    <property type="match status" value="1"/>
</dbReference>
<dbReference type="GO" id="GO:0046872">
    <property type="term" value="F:metal ion binding"/>
    <property type="evidence" value="ECO:0007669"/>
    <property type="project" value="UniProtKB-KW"/>
</dbReference>
<evidence type="ECO:0000256" key="8">
    <source>
        <dbReference type="ARBA" id="ARBA00022598"/>
    </source>
</evidence>
<keyword evidence="8 19" id="KW-0436">Ligase</keyword>
<comment type="similarity">
    <text evidence="5 19">Belongs to the D-alanine--D-alanine ligase family.</text>
</comment>
<keyword evidence="7 19" id="KW-0963">Cytoplasm</keyword>
<evidence type="ECO:0000256" key="18">
    <source>
        <dbReference type="ARBA" id="ARBA00060592"/>
    </source>
</evidence>
<dbReference type="PROSITE" id="PS50975">
    <property type="entry name" value="ATP_GRASP"/>
    <property type="match status" value="1"/>
</dbReference>
<dbReference type="Pfam" id="PF01820">
    <property type="entry name" value="Dala_Dala_lig_N"/>
    <property type="match status" value="1"/>
</dbReference>
<dbReference type="AlphaFoldDB" id="A0AA46DXF8"/>
<feature type="binding site" evidence="21">
    <location>
        <begin position="179"/>
        <end position="181"/>
    </location>
    <ligand>
        <name>ATP</name>
        <dbReference type="ChEBI" id="CHEBI:30616"/>
    </ligand>
</feature>
<evidence type="ECO:0000256" key="5">
    <source>
        <dbReference type="ARBA" id="ARBA00010871"/>
    </source>
</evidence>
<evidence type="ECO:0000256" key="7">
    <source>
        <dbReference type="ARBA" id="ARBA00022490"/>
    </source>
</evidence>
<dbReference type="InterPro" id="IPR013815">
    <property type="entry name" value="ATP_grasp_subdomain_1"/>
</dbReference>
<evidence type="ECO:0000256" key="1">
    <source>
        <dbReference type="ARBA" id="ARBA00001936"/>
    </source>
</evidence>
<dbReference type="GO" id="GO:0005829">
    <property type="term" value="C:cytosol"/>
    <property type="evidence" value="ECO:0007669"/>
    <property type="project" value="TreeGrafter"/>
</dbReference>
<dbReference type="InterPro" id="IPR005905">
    <property type="entry name" value="D_ala_D_ala"/>
</dbReference>
<feature type="binding site" evidence="21">
    <location>
        <begin position="314"/>
        <end position="315"/>
    </location>
    <ligand>
        <name>ATP</name>
        <dbReference type="ChEBI" id="CHEBI:30616"/>
    </ligand>
</feature>
<dbReference type="EC" id="6.3.2.4" evidence="6 19"/>
<feature type="binding site" evidence="22">
    <location>
        <position position="317"/>
    </location>
    <ligand>
        <name>Mg(2+)</name>
        <dbReference type="ChEBI" id="CHEBI:18420"/>
        <label>2</label>
    </ligand>
</feature>
<dbReference type="NCBIfam" id="NF002378">
    <property type="entry name" value="PRK01372.1"/>
    <property type="match status" value="1"/>
</dbReference>
<comment type="pathway">
    <text evidence="4 19">Cell wall biogenesis; peptidoglycan biosynthesis.</text>
</comment>
<dbReference type="Pfam" id="PF07478">
    <property type="entry name" value="Dala_Dala_lig_C"/>
    <property type="match status" value="1"/>
</dbReference>
<reference evidence="25 26" key="1">
    <citation type="submission" date="2019-03" db="EMBL/GenBank/DDBJ databases">
        <title>Genomic Encyclopedia of Type Strains, Phase IV (KMG-IV): sequencing the most valuable type-strain genomes for metagenomic binning, comparative biology and taxonomic classification.</title>
        <authorList>
            <person name="Goeker M."/>
        </authorList>
    </citation>
    <scope>NUCLEOTIDE SEQUENCE [LARGE SCALE GENOMIC DNA]</scope>
    <source>
        <strain evidence="25 26">DSM 100055</strain>
    </source>
</reference>
<evidence type="ECO:0000259" key="24">
    <source>
        <dbReference type="PROSITE" id="PS50975"/>
    </source>
</evidence>
<gene>
    <name evidence="19" type="primary">ddl</name>
    <name evidence="25" type="ORF">EV215_1787</name>
</gene>
<organism evidence="25 26">
    <name type="scientific">Hypnocyclicus thermotrophus</name>
    <dbReference type="NCBI Taxonomy" id="1627895"/>
    <lineage>
        <taxon>Bacteria</taxon>
        <taxon>Fusobacteriati</taxon>
        <taxon>Fusobacteriota</taxon>
        <taxon>Fusobacteriia</taxon>
        <taxon>Fusobacteriales</taxon>
        <taxon>Fusobacteriaceae</taxon>
        <taxon>Hypnocyclicus</taxon>
    </lineage>
</organism>
<evidence type="ECO:0000256" key="4">
    <source>
        <dbReference type="ARBA" id="ARBA00004752"/>
    </source>
</evidence>
<evidence type="ECO:0000256" key="11">
    <source>
        <dbReference type="ARBA" id="ARBA00022840"/>
    </source>
</evidence>
<feature type="active site" evidence="20">
    <location>
        <position position="326"/>
    </location>
</feature>
<dbReference type="GO" id="GO:0008360">
    <property type="term" value="P:regulation of cell shape"/>
    <property type="evidence" value="ECO:0007669"/>
    <property type="project" value="UniProtKB-KW"/>
</dbReference>
<keyword evidence="26" id="KW-1185">Reference proteome</keyword>
<sequence length="352" mass="39706">MSKISLGLIFGGESQEHEVSLQSAKNIYDAIDKNKYDVKLIGVDKKGNWFLFNKNFLENENNPKNIKLKNTGIELGFSLKGKNSKLIDLRTYKEINIDIVFSIIHGTIGEDGALQGMLRILNIPFIGAGILGSAVGMDKEIMKRLLVNAGIKTSKYITIRKYELIDYNKLEETLGYPMFVKPANMGSSVGISKAKNKKELEESIEKAFKYDNKIIIEEFIKGREIECAILEKNGEVLASGIGEIVPNLDKHEFYSYEAKYIDENGANLEIPAKLEKKIVNKVQEIAKEVFKILECKDIARIDSFLCKNGDIYVNEINTLPGFTKISMYPKLWNKEGIAYSELIDILISNNLK</sequence>
<keyword evidence="11 23" id="KW-0067">ATP-binding</keyword>
<dbReference type="Proteomes" id="UP000294678">
    <property type="component" value="Unassembled WGS sequence"/>
</dbReference>
<dbReference type="InterPro" id="IPR000291">
    <property type="entry name" value="D-Ala_lig_Van_CS"/>
</dbReference>
<feature type="active site" evidence="20">
    <location>
        <position position="16"/>
    </location>
</feature>
<dbReference type="SUPFAM" id="SSF52440">
    <property type="entry name" value="PreATP-grasp domain"/>
    <property type="match status" value="1"/>
</dbReference>
<comment type="pathway">
    <text evidence="18">Glycan biosynthesis.</text>
</comment>
<feature type="binding site" evidence="21">
    <location>
        <begin position="217"/>
        <end position="224"/>
    </location>
    <ligand>
        <name>ATP</name>
        <dbReference type="ChEBI" id="CHEBI:30616"/>
    </ligand>
</feature>
<dbReference type="Gene3D" id="3.30.1490.20">
    <property type="entry name" value="ATP-grasp fold, A domain"/>
    <property type="match status" value="1"/>
</dbReference>
<dbReference type="Gene3D" id="3.30.470.20">
    <property type="entry name" value="ATP-grasp fold, B domain"/>
    <property type="match status" value="1"/>
</dbReference>
<evidence type="ECO:0000256" key="12">
    <source>
        <dbReference type="ARBA" id="ARBA00022842"/>
    </source>
</evidence>
<dbReference type="InterPro" id="IPR011095">
    <property type="entry name" value="Dala_Dala_lig_C"/>
</dbReference>
<evidence type="ECO:0000256" key="22">
    <source>
        <dbReference type="PIRSR" id="PIRSR039102-3"/>
    </source>
</evidence>
<evidence type="ECO:0000256" key="21">
    <source>
        <dbReference type="PIRSR" id="PIRSR039102-2"/>
    </source>
</evidence>
<evidence type="ECO:0000256" key="19">
    <source>
        <dbReference type="HAMAP-Rule" id="MF_00047"/>
    </source>
</evidence>
<evidence type="ECO:0000313" key="26">
    <source>
        <dbReference type="Proteomes" id="UP000294678"/>
    </source>
</evidence>
<feature type="binding site" evidence="21">
    <location>
        <begin position="187"/>
        <end position="188"/>
    </location>
    <ligand>
        <name>ATP</name>
        <dbReference type="ChEBI" id="CHEBI:30616"/>
    </ligand>
</feature>
<comment type="function">
    <text evidence="2 19">Cell wall formation.</text>
</comment>
<comment type="catalytic activity">
    <reaction evidence="17 19">
        <text>2 D-alanine + ATP = D-alanyl-D-alanine + ADP + phosphate + H(+)</text>
        <dbReference type="Rhea" id="RHEA:11224"/>
        <dbReference type="ChEBI" id="CHEBI:15378"/>
        <dbReference type="ChEBI" id="CHEBI:30616"/>
        <dbReference type="ChEBI" id="CHEBI:43474"/>
        <dbReference type="ChEBI" id="CHEBI:57416"/>
        <dbReference type="ChEBI" id="CHEBI:57822"/>
        <dbReference type="ChEBI" id="CHEBI:456216"/>
        <dbReference type="EC" id="6.3.2.4"/>
    </reaction>
</comment>
<feature type="binding site" evidence="21">
    <location>
        <position position="139"/>
    </location>
    <ligand>
        <name>ATP</name>
        <dbReference type="ChEBI" id="CHEBI:30616"/>
    </ligand>
</feature>
<evidence type="ECO:0000256" key="16">
    <source>
        <dbReference type="ARBA" id="ARBA00023316"/>
    </source>
</evidence>
<dbReference type="PIRSF" id="PIRSF039102">
    <property type="entry name" value="Ddl/VanB"/>
    <property type="match status" value="1"/>
</dbReference>
<dbReference type="InterPro" id="IPR011761">
    <property type="entry name" value="ATP-grasp"/>
</dbReference>
<dbReference type="EMBL" id="SOBG01000008">
    <property type="protein sequence ID" value="TDT68066.1"/>
    <property type="molecule type" value="Genomic_DNA"/>
</dbReference>
<feature type="binding site" evidence="22">
    <location>
        <position position="315"/>
    </location>
    <ligand>
        <name>Mg(2+)</name>
        <dbReference type="ChEBI" id="CHEBI:18420"/>
        <label>2</label>
    </ligand>
</feature>
<comment type="subcellular location">
    <subcellularLocation>
        <location evidence="3 19">Cytoplasm</location>
    </subcellularLocation>
</comment>
<dbReference type="InterPro" id="IPR011127">
    <property type="entry name" value="Dala_Dala_lig_N"/>
</dbReference>
<name>A0AA46DXF8_9FUSO</name>
<dbReference type="GO" id="GO:0009252">
    <property type="term" value="P:peptidoglycan biosynthetic process"/>
    <property type="evidence" value="ECO:0007669"/>
    <property type="project" value="UniProtKB-UniRule"/>
</dbReference>
<dbReference type="SUPFAM" id="SSF56059">
    <property type="entry name" value="Glutathione synthetase ATP-binding domain-like"/>
    <property type="match status" value="1"/>
</dbReference>
<dbReference type="InterPro" id="IPR016185">
    <property type="entry name" value="PreATP-grasp_dom_sf"/>
</dbReference>
<keyword evidence="12 22" id="KW-0460">Magnesium</keyword>
<keyword evidence="10 21" id="KW-0547">Nucleotide-binding</keyword>
<keyword evidence="16 19" id="KW-0961">Cell wall biogenesis/degradation</keyword>
<comment type="cofactor">
    <cofactor evidence="22">
        <name>Mg(2+)</name>
        <dbReference type="ChEBI" id="CHEBI:18420"/>
    </cofactor>
    <cofactor evidence="22">
        <name>Mn(2+)</name>
        <dbReference type="ChEBI" id="CHEBI:29035"/>
    </cofactor>
    <text evidence="22">Binds 2 magnesium or manganese ions per subunit.</text>
</comment>
<comment type="cofactor">
    <cofactor evidence="1">
        <name>Mn(2+)</name>
        <dbReference type="ChEBI" id="CHEBI:29035"/>
    </cofactor>
</comment>
<feature type="binding site" evidence="22">
    <location>
        <position position="302"/>
    </location>
    <ligand>
        <name>Mg(2+)</name>
        <dbReference type="ChEBI" id="CHEBI:18420"/>
        <label>1</label>
    </ligand>
</feature>
<keyword evidence="14 19" id="KW-0573">Peptidoglycan synthesis</keyword>
<feature type="binding site" evidence="22">
    <location>
        <position position="315"/>
    </location>
    <ligand>
        <name>Mg(2+)</name>
        <dbReference type="ChEBI" id="CHEBI:18420"/>
        <label>1</label>
    </ligand>
</feature>
<evidence type="ECO:0000256" key="23">
    <source>
        <dbReference type="PROSITE-ProRule" id="PRU00409"/>
    </source>
</evidence>
<accession>A0AA46DXF8</accession>
<feature type="domain" description="ATP-grasp" evidence="24">
    <location>
        <begin position="143"/>
        <end position="348"/>
    </location>
</feature>
<dbReference type="GO" id="GO:0008716">
    <property type="term" value="F:D-alanine-D-alanine ligase activity"/>
    <property type="evidence" value="ECO:0007669"/>
    <property type="project" value="UniProtKB-UniRule"/>
</dbReference>
<feature type="active site" evidence="20">
    <location>
        <position position="187"/>
    </location>
</feature>
<evidence type="ECO:0000256" key="15">
    <source>
        <dbReference type="ARBA" id="ARBA00023211"/>
    </source>
</evidence>
<dbReference type="NCBIfam" id="TIGR01205">
    <property type="entry name" value="D_ala_D_alaTIGR"/>
    <property type="match status" value="1"/>
</dbReference>
<evidence type="ECO:0000313" key="25">
    <source>
        <dbReference type="EMBL" id="TDT68066.1"/>
    </source>
</evidence>
<protein>
    <recommendedName>
        <fullName evidence="6 19">D-alanine--D-alanine ligase</fullName>
        <ecNumber evidence="6 19">6.3.2.4</ecNumber>
    </recommendedName>
    <alternativeName>
        <fullName evidence="19">D-Ala-D-Ala ligase</fullName>
    </alternativeName>
    <alternativeName>
        <fullName evidence="19">D-alanylalanine synthetase</fullName>
    </alternativeName>
</protein>
<dbReference type="FunFam" id="3.30.470.20:FF:000008">
    <property type="entry name" value="D-alanine--D-alanine ligase"/>
    <property type="match status" value="1"/>
</dbReference>
<evidence type="ECO:0000256" key="17">
    <source>
        <dbReference type="ARBA" id="ARBA00047614"/>
    </source>
</evidence>
<dbReference type="PROSITE" id="PS00843">
    <property type="entry name" value="DALA_DALA_LIGASE_1"/>
    <property type="match status" value="1"/>
</dbReference>
<keyword evidence="15 22" id="KW-0464">Manganese</keyword>
<dbReference type="RefSeq" id="WP_134113651.1">
    <property type="nucleotide sequence ID" value="NZ_SOBG01000008.1"/>
</dbReference>
<dbReference type="PANTHER" id="PTHR23132">
    <property type="entry name" value="D-ALANINE--D-ALANINE LIGASE"/>
    <property type="match status" value="1"/>
</dbReference>
<comment type="caution">
    <text evidence="25">The sequence shown here is derived from an EMBL/GenBank/DDBJ whole genome shotgun (WGS) entry which is preliminary data.</text>
</comment>
<evidence type="ECO:0000256" key="13">
    <source>
        <dbReference type="ARBA" id="ARBA00022960"/>
    </source>
</evidence>